<keyword evidence="14" id="KW-0131">Cell cycle</keyword>
<keyword evidence="13 20" id="KW-0472">Membrane</keyword>
<comment type="function">
    <text evidence="15">Member of the two-component regulatory system BvgS/BvgA. Phosphorylates BvgA via a four-step phosphorelay in response to environmental signals.</text>
</comment>
<keyword evidence="12" id="KW-0902">Two-component regulatory system</keyword>
<dbReference type="CDD" id="cd00082">
    <property type="entry name" value="HisKA"/>
    <property type="match status" value="1"/>
</dbReference>
<dbReference type="Pfam" id="PF02518">
    <property type="entry name" value="HATPase_c"/>
    <property type="match status" value="1"/>
</dbReference>
<evidence type="ECO:0000256" key="10">
    <source>
        <dbReference type="ARBA" id="ARBA00022840"/>
    </source>
</evidence>
<dbReference type="PANTHER" id="PTHR45339:SF1">
    <property type="entry name" value="HYBRID SIGNAL TRANSDUCTION HISTIDINE KINASE J"/>
    <property type="match status" value="1"/>
</dbReference>
<dbReference type="STRING" id="1454001.AW08_01305"/>
<dbReference type="GO" id="GO:0005886">
    <property type="term" value="C:plasma membrane"/>
    <property type="evidence" value="ECO:0007669"/>
    <property type="project" value="UniProtKB-SubCell"/>
</dbReference>
<comment type="caution">
    <text evidence="24">The sequence shown here is derived from an EMBL/GenBank/DDBJ whole genome shotgun (WGS) entry which is preliminary data.</text>
</comment>
<dbReference type="InterPro" id="IPR036890">
    <property type="entry name" value="HATPase_C_sf"/>
</dbReference>
<evidence type="ECO:0000256" key="1">
    <source>
        <dbReference type="ARBA" id="ARBA00000085"/>
    </source>
</evidence>
<dbReference type="InterPro" id="IPR036641">
    <property type="entry name" value="HPT_dom_sf"/>
</dbReference>
<dbReference type="SMART" id="SM00448">
    <property type="entry name" value="REC"/>
    <property type="match status" value="2"/>
</dbReference>
<feature type="modified residue" description="4-aspartylphosphate" evidence="18">
    <location>
        <position position="656"/>
    </location>
</feature>
<evidence type="ECO:0000256" key="16">
    <source>
        <dbReference type="ARBA" id="ARBA00070152"/>
    </source>
</evidence>
<dbReference type="InterPro" id="IPR008207">
    <property type="entry name" value="Sig_transdc_His_kin_Hpt_dom"/>
</dbReference>
<dbReference type="PANTHER" id="PTHR45339">
    <property type="entry name" value="HYBRID SIGNAL TRANSDUCTION HISTIDINE KINASE J"/>
    <property type="match status" value="1"/>
</dbReference>
<feature type="transmembrane region" description="Helical" evidence="20">
    <location>
        <begin position="20"/>
        <end position="38"/>
    </location>
</feature>
<dbReference type="GO" id="GO:0000155">
    <property type="term" value="F:phosphorelay sensor kinase activity"/>
    <property type="evidence" value="ECO:0007669"/>
    <property type="project" value="InterPro"/>
</dbReference>
<dbReference type="SMART" id="SM00073">
    <property type="entry name" value="HPT"/>
    <property type="match status" value="1"/>
</dbReference>
<keyword evidence="11 20" id="KW-1133">Transmembrane helix</keyword>
<evidence type="ECO:0000313" key="24">
    <source>
        <dbReference type="EMBL" id="EXI68088.1"/>
    </source>
</evidence>
<evidence type="ECO:0000259" key="23">
    <source>
        <dbReference type="PROSITE" id="PS50894"/>
    </source>
</evidence>
<dbReference type="AlphaFoldDB" id="A0A011ME78"/>
<dbReference type="GO" id="GO:0005524">
    <property type="term" value="F:ATP binding"/>
    <property type="evidence" value="ECO:0007669"/>
    <property type="project" value="UniProtKB-KW"/>
</dbReference>
<keyword evidence="5 18" id="KW-0597">Phosphoprotein</keyword>
<proteinExistence type="predicted"/>
<feature type="compositionally biased region" description="Pro residues" evidence="19">
    <location>
        <begin position="581"/>
        <end position="593"/>
    </location>
</feature>
<keyword evidence="25" id="KW-1185">Reference proteome</keyword>
<dbReference type="SUPFAM" id="SSF47384">
    <property type="entry name" value="Homodimeric domain of signal transducing histidine kinase"/>
    <property type="match status" value="1"/>
</dbReference>
<evidence type="ECO:0000256" key="7">
    <source>
        <dbReference type="ARBA" id="ARBA00022692"/>
    </source>
</evidence>
<feature type="domain" description="Response regulatory" evidence="22">
    <location>
        <begin position="607"/>
        <end position="727"/>
    </location>
</feature>
<evidence type="ECO:0000256" key="2">
    <source>
        <dbReference type="ARBA" id="ARBA00004651"/>
    </source>
</evidence>
<evidence type="ECO:0000256" key="14">
    <source>
        <dbReference type="ARBA" id="ARBA00023306"/>
    </source>
</evidence>
<evidence type="ECO:0000256" key="18">
    <source>
        <dbReference type="PROSITE-ProRule" id="PRU00169"/>
    </source>
</evidence>
<dbReference type="CDD" id="cd17546">
    <property type="entry name" value="REC_hyHK_CKI1_RcsC-like"/>
    <property type="match status" value="2"/>
</dbReference>
<keyword evidence="4" id="KW-1003">Cell membrane</keyword>
<dbReference type="PRINTS" id="PR00344">
    <property type="entry name" value="BCTRLSENSOR"/>
</dbReference>
<gene>
    <name evidence="24" type="primary">barA_2</name>
    <name evidence="24" type="ORF">AW08_01305</name>
</gene>
<dbReference type="Gene3D" id="1.10.287.130">
    <property type="match status" value="1"/>
</dbReference>
<keyword evidence="10" id="KW-0067">ATP-binding</keyword>
<keyword evidence="9 24" id="KW-0418">Kinase</keyword>
<feature type="domain" description="Histidine kinase" evidence="21">
    <location>
        <begin position="214"/>
        <end position="435"/>
    </location>
</feature>
<evidence type="ECO:0000256" key="19">
    <source>
        <dbReference type="SAM" id="MobiDB-lite"/>
    </source>
</evidence>
<dbReference type="PROSITE" id="PS50894">
    <property type="entry name" value="HPT"/>
    <property type="match status" value="1"/>
</dbReference>
<reference evidence="24" key="1">
    <citation type="submission" date="2014-02" db="EMBL/GenBank/DDBJ databases">
        <title>Expanding our view of genomic diversity in Candidatus Accumulibacter clades.</title>
        <authorList>
            <person name="Skennerton C.T."/>
            <person name="Barr J.J."/>
            <person name="Slater F.R."/>
            <person name="Bond P.L."/>
            <person name="Tyson G.W."/>
        </authorList>
    </citation>
    <scope>NUCLEOTIDE SEQUENCE [LARGE SCALE GENOMIC DNA]</scope>
</reference>
<dbReference type="SUPFAM" id="SSF55874">
    <property type="entry name" value="ATPase domain of HSP90 chaperone/DNA topoisomerase II/histidine kinase"/>
    <property type="match status" value="1"/>
</dbReference>
<dbReference type="Pfam" id="PF01627">
    <property type="entry name" value="Hpt"/>
    <property type="match status" value="1"/>
</dbReference>
<evidence type="ECO:0000259" key="21">
    <source>
        <dbReference type="PROSITE" id="PS50109"/>
    </source>
</evidence>
<evidence type="ECO:0000256" key="17">
    <source>
        <dbReference type="PROSITE-ProRule" id="PRU00110"/>
    </source>
</evidence>
<comment type="catalytic activity">
    <reaction evidence="1">
        <text>ATP + protein L-histidine = ADP + protein N-phospho-L-histidine.</text>
        <dbReference type="EC" id="2.7.13.3"/>
    </reaction>
</comment>
<dbReference type="Gene3D" id="3.30.565.10">
    <property type="entry name" value="Histidine kinase-like ATPase, C-terminal domain"/>
    <property type="match status" value="1"/>
</dbReference>
<evidence type="ECO:0000256" key="6">
    <source>
        <dbReference type="ARBA" id="ARBA00022679"/>
    </source>
</evidence>
<dbReference type="FunFam" id="1.10.287.130:FF:000038">
    <property type="entry name" value="Sensory transduction histidine kinase"/>
    <property type="match status" value="1"/>
</dbReference>
<dbReference type="InterPro" id="IPR036097">
    <property type="entry name" value="HisK_dim/P_sf"/>
</dbReference>
<dbReference type="Pfam" id="PF00512">
    <property type="entry name" value="HisKA"/>
    <property type="match status" value="1"/>
</dbReference>
<evidence type="ECO:0000256" key="13">
    <source>
        <dbReference type="ARBA" id="ARBA00023136"/>
    </source>
</evidence>
<dbReference type="Pfam" id="PF00072">
    <property type="entry name" value="Response_reg"/>
    <property type="match status" value="2"/>
</dbReference>
<evidence type="ECO:0000256" key="5">
    <source>
        <dbReference type="ARBA" id="ARBA00022553"/>
    </source>
</evidence>
<evidence type="ECO:0000259" key="22">
    <source>
        <dbReference type="PROSITE" id="PS50110"/>
    </source>
</evidence>
<dbReference type="CDD" id="cd16922">
    <property type="entry name" value="HATPase_EvgS-ArcB-TorS-like"/>
    <property type="match status" value="1"/>
</dbReference>
<dbReference type="SUPFAM" id="SSF47226">
    <property type="entry name" value="Histidine-containing phosphotransfer domain, HPT domain"/>
    <property type="match status" value="1"/>
</dbReference>
<feature type="domain" description="HPt" evidence="23">
    <location>
        <begin position="782"/>
        <end position="875"/>
    </location>
</feature>
<dbReference type="InterPro" id="IPR003661">
    <property type="entry name" value="HisK_dim/P_dom"/>
</dbReference>
<dbReference type="EMBL" id="JFAX01000006">
    <property type="protein sequence ID" value="EXI68088.1"/>
    <property type="molecule type" value="Genomic_DNA"/>
</dbReference>
<dbReference type="InterPro" id="IPR004358">
    <property type="entry name" value="Sig_transdc_His_kin-like_C"/>
</dbReference>
<dbReference type="FunFam" id="3.30.565.10:FF:000010">
    <property type="entry name" value="Sensor histidine kinase RcsC"/>
    <property type="match status" value="1"/>
</dbReference>
<feature type="modified residue" description="Phosphohistidine" evidence="17">
    <location>
        <position position="821"/>
    </location>
</feature>
<feature type="region of interest" description="Disordered" evidence="19">
    <location>
        <begin position="576"/>
        <end position="596"/>
    </location>
</feature>
<feature type="transmembrane region" description="Helical" evidence="20">
    <location>
        <begin position="144"/>
        <end position="161"/>
    </location>
</feature>
<evidence type="ECO:0000256" key="3">
    <source>
        <dbReference type="ARBA" id="ARBA00012438"/>
    </source>
</evidence>
<dbReference type="InterPro" id="IPR003594">
    <property type="entry name" value="HATPase_dom"/>
</dbReference>
<dbReference type="Gene3D" id="3.40.50.2300">
    <property type="match status" value="2"/>
</dbReference>
<dbReference type="SMART" id="SM00387">
    <property type="entry name" value="HATPase_c"/>
    <property type="match status" value="1"/>
</dbReference>
<dbReference type="InterPro" id="IPR001789">
    <property type="entry name" value="Sig_transdc_resp-reg_receiver"/>
</dbReference>
<evidence type="ECO:0000256" key="12">
    <source>
        <dbReference type="ARBA" id="ARBA00023012"/>
    </source>
</evidence>
<evidence type="ECO:0000256" key="20">
    <source>
        <dbReference type="SAM" id="Phobius"/>
    </source>
</evidence>
<evidence type="ECO:0000256" key="15">
    <source>
        <dbReference type="ARBA" id="ARBA00058004"/>
    </source>
</evidence>
<dbReference type="InterPro" id="IPR005467">
    <property type="entry name" value="His_kinase_dom"/>
</dbReference>
<name>A0A011ME78_9PROT</name>
<organism evidence="24 25">
    <name type="scientific">Candidatus Accumulibacter adjunctus</name>
    <dbReference type="NCBI Taxonomy" id="1454001"/>
    <lineage>
        <taxon>Bacteria</taxon>
        <taxon>Pseudomonadati</taxon>
        <taxon>Pseudomonadota</taxon>
        <taxon>Betaproteobacteria</taxon>
        <taxon>Candidatus Accumulibacter</taxon>
    </lineage>
</organism>
<feature type="modified residue" description="4-aspartylphosphate" evidence="18">
    <location>
        <position position="506"/>
    </location>
</feature>
<dbReference type="EC" id="2.7.13.3" evidence="3"/>
<dbReference type="PATRIC" id="fig|1454001.3.peg.1325"/>
<dbReference type="InterPro" id="IPR011006">
    <property type="entry name" value="CheY-like_superfamily"/>
</dbReference>
<dbReference type="Proteomes" id="UP000020218">
    <property type="component" value="Unassembled WGS sequence"/>
</dbReference>
<dbReference type="PROSITE" id="PS50109">
    <property type="entry name" value="HIS_KIN"/>
    <property type="match status" value="1"/>
</dbReference>
<accession>A0A011ME78</accession>
<evidence type="ECO:0000256" key="11">
    <source>
        <dbReference type="ARBA" id="ARBA00022989"/>
    </source>
</evidence>
<comment type="subcellular location">
    <subcellularLocation>
        <location evidence="2">Cell membrane</location>
        <topology evidence="2">Multi-pass membrane protein</topology>
    </subcellularLocation>
</comment>
<feature type="domain" description="Response regulatory" evidence="22">
    <location>
        <begin position="454"/>
        <end position="573"/>
    </location>
</feature>
<evidence type="ECO:0000256" key="4">
    <source>
        <dbReference type="ARBA" id="ARBA00022475"/>
    </source>
</evidence>
<keyword evidence="6 24" id="KW-0808">Transferase</keyword>
<evidence type="ECO:0000256" key="9">
    <source>
        <dbReference type="ARBA" id="ARBA00022777"/>
    </source>
</evidence>
<evidence type="ECO:0000313" key="25">
    <source>
        <dbReference type="Proteomes" id="UP000020218"/>
    </source>
</evidence>
<dbReference type="Gene3D" id="1.20.120.160">
    <property type="entry name" value="HPT domain"/>
    <property type="match status" value="1"/>
</dbReference>
<keyword evidence="7 20" id="KW-0812">Transmembrane</keyword>
<dbReference type="PROSITE" id="PS50110">
    <property type="entry name" value="RESPONSE_REGULATORY"/>
    <property type="match status" value="2"/>
</dbReference>
<dbReference type="SMART" id="SM00388">
    <property type="entry name" value="HisKA"/>
    <property type="match status" value="1"/>
</dbReference>
<dbReference type="SUPFAM" id="SSF52172">
    <property type="entry name" value="CheY-like"/>
    <property type="match status" value="2"/>
</dbReference>
<sequence>MTRSEHEGHGHLERTIQRVALLLAFLTVLSIPLGYWFASHGDLAAALDFKARVKAAALSSLIASNPDTWMFAENRVQGLISREPVPLADEIVQVFGQDGTLVAQAGNIASSPEIRREYPLHDAGVPVGQVVVIGSLRALVRETLGSGILALLLGVAVYAVMKVLPLRALQAATSELAAQRDLLEAEVARRTADLHQAKDLAEAGSRAKSEFLATMSHEIRTPMNGILGMTELLRQTALNAQQQRFADAVYQSGEHLLAIINDVLDLSKIEAGKIDIECIHFNLRQLVEDLGCLFAQPAEAKGLEMVCSVPHDLPVAVIGDPVRVRQILTNLVNNAVKFTSRGDILIRVRLLDETAQQARFRFEVQDSGIGISEDAQARLFGAFVQADSSTTRRFGGTGLGLVIAKRLVEMMGGRIGVRSEAGQGTLFWFEIPLRKQNPDARLVMNVAERLNGLRVLVVDDNATNREILAHQLAGWSMRYTGAAAGQQALQELEQSAERPFDLAILDLHMPGMDGFELARLIRRDARWDGMPLLMLSSASVGTDHPDRQDARVDHHLTKPVRQSDLYAAIASALAQASPTPAGAPPPPMPPPAPMAQAGALPARLAGRVLIAEDNPVNQAVAGAMLESLGVAHRFADNGQIALDRVLHESFDLILMDCQMPEMDGFECTAQIRARQHEGVLRQRLPIIALTANAVAGDRERCLAAGMDDYLSKPFTRERLAATLQRWLPPSAAAPVDAAAALSASAAPDAPGSARAQQQVAAGEEPINPRALDTIRQLPGPNGELLVQKVIAAYLGDAPARLAQLQAAAAAGDAEALRRTAHALKSSSANVGAEQLSVLCCDIESLGRGGDMAAARALLAKVESQVPRVLAALASLQNPEH</sequence>
<keyword evidence="8" id="KW-0547">Nucleotide-binding</keyword>
<protein>
    <recommendedName>
        <fullName evidence="16">Virulence sensor protein BvgS</fullName>
        <ecNumber evidence="3">2.7.13.3</ecNumber>
    </recommendedName>
</protein>
<evidence type="ECO:0000256" key="8">
    <source>
        <dbReference type="ARBA" id="ARBA00022741"/>
    </source>
</evidence>